<organism evidence="1 2">
    <name type="scientific">Thalictrum thalictroides</name>
    <name type="common">Rue-anemone</name>
    <name type="synonym">Anemone thalictroides</name>
    <dbReference type="NCBI Taxonomy" id="46969"/>
    <lineage>
        <taxon>Eukaryota</taxon>
        <taxon>Viridiplantae</taxon>
        <taxon>Streptophyta</taxon>
        <taxon>Embryophyta</taxon>
        <taxon>Tracheophyta</taxon>
        <taxon>Spermatophyta</taxon>
        <taxon>Magnoliopsida</taxon>
        <taxon>Ranunculales</taxon>
        <taxon>Ranunculaceae</taxon>
        <taxon>Thalictroideae</taxon>
        <taxon>Thalictrum</taxon>
    </lineage>
</organism>
<evidence type="ECO:0000313" key="2">
    <source>
        <dbReference type="Proteomes" id="UP000554482"/>
    </source>
</evidence>
<sequence>MWSDPWVPWLPARKPFGPQPLQGPSKVSELIDPITFTWNLSLLNSMFQQEEVIAISAIKLSRSTIHD</sequence>
<accession>A0A7J6WXE4</accession>
<dbReference type="EMBL" id="JABWDY010009022">
    <property type="protein sequence ID" value="KAF5201723.1"/>
    <property type="molecule type" value="Genomic_DNA"/>
</dbReference>
<evidence type="ECO:0000313" key="1">
    <source>
        <dbReference type="EMBL" id="KAF5201723.1"/>
    </source>
</evidence>
<dbReference type="AlphaFoldDB" id="A0A7J6WXE4"/>
<protein>
    <submittedName>
        <fullName evidence="1">Uncharacterized protein</fullName>
    </submittedName>
</protein>
<dbReference type="Proteomes" id="UP000554482">
    <property type="component" value="Unassembled WGS sequence"/>
</dbReference>
<name>A0A7J6WXE4_THATH</name>
<dbReference type="OrthoDB" id="1110819at2759"/>
<feature type="non-terminal residue" evidence="1">
    <location>
        <position position="67"/>
    </location>
</feature>
<keyword evidence="2" id="KW-1185">Reference proteome</keyword>
<proteinExistence type="predicted"/>
<reference evidence="1 2" key="1">
    <citation type="submission" date="2020-06" db="EMBL/GenBank/DDBJ databases">
        <title>Transcriptomic and genomic resources for Thalictrum thalictroides and T. hernandezii: Facilitating candidate gene discovery in an emerging model plant lineage.</title>
        <authorList>
            <person name="Arias T."/>
            <person name="Riano-Pachon D.M."/>
            <person name="Di Stilio V.S."/>
        </authorList>
    </citation>
    <scope>NUCLEOTIDE SEQUENCE [LARGE SCALE GENOMIC DNA]</scope>
    <source>
        <strain evidence="2">cv. WT478/WT964</strain>
        <tissue evidence="1">Leaves</tissue>
    </source>
</reference>
<comment type="caution">
    <text evidence="1">The sequence shown here is derived from an EMBL/GenBank/DDBJ whole genome shotgun (WGS) entry which is preliminary data.</text>
</comment>
<gene>
    <name evidence="1" type="ORF">FRX31_008690</name>
</gene>